<sequence length="150" mass="17154">MQTRRLQTKDDGLVLSTIKEISGRRIEERRRRDRITQPQLARAAGVSVRWLREIEAGNPKSKLDEHLACAHRLGLSTAHIMIPLLLMERKMSIPQELLLDEDLSELEDRCIALIFEHSSSTLSRRRASFFEDADDHEVSVRARGVISGLD</sequence>
<accession>A0A2D1R527</accession>
<name>A0A2D1R527_SPHYA</name>
<dbReference type="Pfam" id="PF13560">
    <property type="entry name" value="HTH_31"/>
    <property type="match status" value="1"/>
</dbReference>
<dbReference type="SMART" id="SM00530">
    <property type="entry name" value="HTH_XRE"/>
    <property type="match status" value="1"/>
</dbReference>
<dbReference type="Gene3D" id="1.10.260.40">
    <property type="entry name" value="lambda repressor-like DNA-binding domains"/>
    <property type="match status" value="1"/>
</dbReference>
<dbReference type="PROSITE" id="PS50943">
    <property type="entry name" value="HTH_CROC1"/>
    <property type="match status" value="1"/>
</dbReference>
<dbReference type="Proteomes" id="UP000037029">
    <property type="component" value="Chromosome"/>
</dbReference>
<dbReference type="RefSeq" id="WP_107917609.1">
    <property type="nucleotide sequence ID" value="NZ_CP020925.1"/>
</dbReference>
<dbReference type="SUPFAM" id="SSF47413">
    <property type="entry name" value="lambda repressor-like DNA-binding domains"/>
    <property type="match status" value="1"/>
</dbReference>
<dbReference type="GO" id="GO:0003677">
    <property type="term" value="F:DNA binding"/>
    <property type="evidence" value="ECO:0007669"/>
    <property type="project" value="InterPro"/>
</dbReference>
<reference evidence="2 3" key="1">
    <citation type="submission" date="2017-04" db="EMBL/GenBank/DDBJ databases">
        <title>Characterization, genome and methylation analysis of a phthalic acid esters degrading strain Sphingobium yanoikuyae SHJ.</title>
        <authorList>
            <person name="Feng L."/>
        </authorList>
    </citation>
    <scope>NUCLEOTIDE SEQUENCE [LARGE SCALE GENOMIC DNA]</scope>
    <source>
        <strain evidence="2 3">SHJ</strain>
    </source>
</reference>
<dbReference type="InterPro" id="IPR001387">
    <property type="entry name" value="Cro/C1-type_HTH"/>
</dbReference>
<dbReference type="AlphaFoldDB" id="A0A2D1R527"/>
<feature type="domain" description="HTH cro/C1-type" evidence="1">
    <location>
        <begin position="26"/>
        <end position="80"/>
    </location>
</feature>
<dbReference type="EMBL" id="CP020925">
    <property type="protein sequence ID" value="ATP19959.1"/>
    <property type="molecule type" value="Genomic_DNA"/>
</dbReference>
<organism evidence="2 3">
    <name type="scientific">Sphingobium yanoikuyae</name>
    <name type="common">Sphingomonas yanoikuyae</name>
    <dbReference type="NCBI Taxonomy" id="13690"/>
    <lineage>
        <taxon>Bacteria</taxon>
        <taxon>Pseudomonadati</taxon>
        <taxon>Pseudomonadota</taxon>
        <taxon>Alphaproteobacteria</taxon>
        <taxon>Sphingomonadales</taxon>
        <taxon>Sphingomonadaceae</taxon>
        <taxon>Sphingobium</taxon>
    </lineage>
</organism>
<proteinExistence type="predicted"/>
<gene>
    <name evidence="2" type="ORF">BV87_17195</name>
</gene>
<dbReference type="InterPro" id="IPR010982">
    <property type="entry name" value="Lambda_DNA-bd_dom_sf"/>
</dbReference>
<evidence type="ECO:0000259" key="1">
    <source>
        <dbReference type="PROSITE" id="PS50943"/>
    </source>
</evidence>
<evidence type="ECO:0000313" key="3">
    <source>
        <dbReference type="Proteomes" id="UP000037029"/>
    </source>
</evidence>
<protein>
    <recommendedName>
        <fullName evidence="1">HTH cro/C1-type domain-containing protein</fullName>
    </recommendedName>
</protein>
<evidence type="ECO:0000313" key="2">
    <source>
        <dbReference type="EMBL" id="ATP19959.1"/>
    </source>
</evidence>